<evidence type="ECO:0000259" key="16">
    <source>
        <dbReference type="Pfam" id="PF08245"/>
    </source>
</evidence>
<dbReference type="InterPro" id="IPR036565">
    <property type="entry name" value="Mur-like_cat_sf"/>
</dbReference>
<evidence type="ECO:0000256" key="9">
    <source>
        <dbReference type="ARBA" id="ARBA00022984"/>
    </source>
</evidence>
<dbReference type="PROSITE" id="PS01011">
    <property type="entry name" value="FOLYLPOLYGLU_SYNT_1"/>
    <property type="match status" value="1"/>
</dbReference>
<feature type="binding site" evidence="12">
    <location>
        <begin position="163"/>
        <end position="164"/>
    </location>
    <ligand>
        <name>UDP-N-acetyl-alpha-D-muramoyl-L-alanyl-D-glutamate</name>
        <dbReference type="ChEBI" id="CHEBI:83900"/>
    </ligand>
</feature>
<dbReference type="Proteomes" id="UP000831880">
    <property type="component" value="Chromosome"/>
</dbReference>
<comment type="pathway">
    <text evidence="1 12 13">Cell wall biogenesis; peptidoglycan biosynthesis.</text>
</comment>
<evidence type="ECO:0000313" key="17">
    <source>
        <dbReference type="EMBL" id="UOQ91603.1"/>
    </source>
</evidence>
<comment type="subcellular location">
    <subcellularLocation>
        <location evidence="12 13">Cytoplasm</location>
    </subcellularLocation>
</comment>
<keyword evidence="11 12" id="KW-0961">Cell wall biogenesis/degradation</keyword>
<feature type="binding site" evidence="12">
    <location>
        <position position="196"/>
    </location>
    <ligand>
        <name>UDP-N-acetyl-alpha-D-muramoyl-L-alanyl-D-glutamate</name>
        <dbReference type="ChEBI" id="CHEBI:83900"/>
    </ligand>
</feature>
<dbReference type="Pfam" id="PF08245">
    <property type="entry name" value="Mur_ligase_M"/>
    <property type="match status" value="1"/>
</dbReference>
<evidence type="ECO:0000256" key="2">
    <source>
        <dbReference type="ARBA" id="ARBA00005898"/>
    </source>
</evidence>
<comment type="PTM">
    <text evidence="12">Carboxylation is probably crucial for Mg(2+) binding and, consequently, for the gamma-phosphate positioning of ATP.</text>
</comment>
<dbReference type="InterPro" id="IPR000713">
    <property type="entry name" value="Mur_ligase_N"/>
</dbReference>
<dbReference type="Pfam" id="PF02875">
    <property type="entry name" value="Mur_ligase_C"/>
    <property type="match status" value="1"/>
</dbReference>
<name>A0ABY4GTY4_9BACI</name>
<keyword evidence="8 12" id="KW-0133">Cell shape</keyword>
<protein>
    <recommendedName>
        <fullName evidence="12">UDP-N-acetylmuramyl-tripeptide synthetase</fullName>
        <ecNumber evidence="12">6.3.2.-</ecNumber>
    </recommendedName>
    <alternativeName>
        <fullName evidence="12">UDP-MurNAc-tripeptide synthetase</fullName>
    </alternativeName>
</protein>
<dbReference type="SUPFAM" id="SSF53244">
    <property type="entry name" value="MurD-like peptide ligases, peptide-binding domain"/>
    <property type="match status" value="1"/>
</dbReference>
<reference evidence="17 18" key="1">
    <citation type="submission" date="2022-04" db="EMBL/GenBank/DDBJ databases">
        <title>Halobacillus sp. isolated from saltern.</title>
        <authorList>
            <person name="Won M."/>
            <person name="Lee C.-M."/>
            <person name="Woen H.-Y."/>
            <person name="Kwon S.-W."/>
        </authorList>
    </citation>
    <scope>NUCLEOTIDE SEQUENCE [LARGE SCALE GENOMIC DNA]</scope>
    <source>
        <strain evidence="17 18">SSTM10-2</strain>
    </source>
</reference>
<accession>A0ABY4GTY4</accession>
<evidence type="ECO:0000259" key="14">
    <source>
        <dbReference type="Pfam" id="PF01225"/>
    </source>
</evidence>
<keyword evidence="6 12" id="KW-0547">Nucleotide-binding</keyword>
<feature type="domain" description="Mur ligase C-terminal" evidence="15">
    <location>
        <begin position="341"/>
        <end position="467"/>
    </location>
</feature>
<dbReference type="Gene3D" id="3.40.1190.10">
    <property type="entry name" value="Mur-like, catalytic domain"/>
    <property type="match status" value="1"/>
</dbReference>
<dbReference type="InterPro" id="IPR018109">
    <property type="entry name" value="Folylpolyglutamate_synth_CS"/>
</dbReference>
<evidence type="ECO:0000256" key="4">
    <source>
        <dbReference type="ARBA" id="ARBA00022598"/>
    </source>
</evidence>
<dbReference type="NCBIfam" id="TIGR01085">
    <property type="entry name" value="murE"/>
    <property type="match status" value="1"/>
</dbReference>
<evidence type="ECO:0000256" key="13">
    <source>
        <dbReference type="RuleBase" id="RU004135"/>
    </source>
</evidence>
<dbReference type="InterPro" id="IPR036615">
    <property type="entry name" value="Mur_ligase_C_dom_sf"/>
</dbReference>
<dbReference type="InterPro" id="IPR013221">
    <property type="entry name" value="Mur_ligase_cen"/>
</dbReference>
<dbReference type="EC" id="6.3.2.-" evidence="12"/>
<dbReference type="Gene3D" id="3.40.1390.10">
    <property type="entry name" value="MurE/MurF, N-terminal domain"/>
    <property type="match status" value="1"/>
</dbReference>
<evidence type="ECO:0000256" key="11">
    <source>
        <dbReference type="ARBA" id="ARBA00023316"/>
    </source>
</evidence>
<keyword evidence="5 12" id="KW-0132">Cell division</keyword>
<proteinExistence type="inferred from homology"/>
<feature type="binding site" evidence="12">
    <location>
        <begin position="118"/>
        <end position="124"/>
    </location>
    <ligand>
        <name>ATP</name>
        <dbReference type="ChEBI" id="CHEBI:30616"/>
    </ligand>
</feature>
<keyword evidence="18" id="KW-1185">Reference proteome</keyword>
<sequence length="497" mass="54818">MRMINFDQIKGIAIKQIFGPNAQAVSGLAFHSRRVVFSSIFFSVKGENEDGHQYIEEAIQNGASAIVGEDSVQFSRLSERYRSCSFVVVEDVRAAMAYISKYFFNHADEKIKTIGVTGTNGKTTVAAYVRSLLNLLGTRSGSIGTTGIWSSKEKLKYVKSTPTTPEAIDLHRVFHDLKKAGDEAAAMEVSSIALDQKRVDGMVFDIGIHTNFSEEHLEYHKTIDHYKACKLKLFEQSRQGVINLDDDGMGMDLFNCFKGPKLTYSLSPSSEADLIGTGIEVMDSGSMFTIHYKSKSIRVFTPVFGAYNVANVLSAIATALMFGYTIDAIASVLAKLESPEGRFQVIQAPNDSKVIIDYAHTPVALTNLVDEVKKIQHRRLIVMIAGIGIRDFNKMPKMAATIEGKADEVIVTVDHPGYHDPQIIINQVMKGFNEPKASNIHSALTRREGVRRSLGLGRTGDIVVLTSGCINNAQIVKGEQIPHSDEAIIREHFFQSQ</sequence>
<dbReference type="Gene3D" id="3.90.190.20">
    <property type="entry name" value="Mur ligase, C-terminal domain"/>
    <property type="match status" value="1"/>
</dbReference>
<keyword evidence="3 12" id="KW-0963">Cytoplasm</keyword>
<gene>
    <name evidence="12" type="primary">murE</name>
    <name evidence="17" type="ORF">MUO14_13660</name>
</gene>
<dbReference type="PANTHER" id="PTHR23135:SF4">
    <property type="entry name" value="UDP-N-ACETYLMURAMOYL-L-ALANYL-D-GLUTAMATE--2,6-DIAMINOPIMELATE LIGASE MURE HOMOLOG, CHLOROPLASTIC"/>
    <property type="match status" value="1"/>
</dbReference>
<evidence type="ECO:0000313" key="18">
    <source>
        <dbReference type="Proteomes" id="UP000831880"/>
    </source>
</evidence>
<evidence type="ECO:0000256" key="10">
    <source>
        <dbReference type="ARBA" id="ARBA00023306"/>
    </source>
</evidence>
<dbReference type="RefSeq" id="WP_244751214.1">
    <property type="nucleotide sequence ID" value="NZ_CP095074.1"/>
</dbReference>
<comment type="cofactor">
    <cofactor evidence="12">
        <name>Mg(2+)</name>
        <dbReference type="ChEBI" id="CHEBI:18420"/>
    </cofactor>
</comment>
<dbReference type="NCBIfam" id="NF001126">
    <property type="entry name" value="PRK00139.1-4"/>
    <property type="match status" value="1"/>
</dbReference>
<dbReference type="GO" id="GO:0008765">
    <property type="term" value="F:UDP-N-acetylmuramoylalanyl-D-glutamate-2,6-diaminopimelate ligase activity"/>
    <property type="evidence" value="ECO:0007669"/>
    <property type="project" value="UniProtKB-EC"/>
</dbReference>
<dbReference type="InterPro" id="IPR035911">
    <property type="entry name" value="MurE/MurF_N"/>
</dbReference>
<evidence type="ECO:0000256" key="8">
    <source>
        <dbReference type="ARBA" id="ARBA00022960"/>
    </source>
</evidence>
<organism evidence="17 18">
    <name type="scientific">Halobacillus shinanisalinarum</name>
    <dbReference type="NCBI Taxonomy" id="2932258"/>
    <lineage>
        <taxon>Bacteria</taxon>
        <taxon>Bacillati</taxon>
        <taxon>Bacillota</taxon>
        <taxon>Bacilli</taxon>
        <taxon>Bacillales</taxon>
        <taxon>Bacillaceae</taxon>
        <taxon>Halobacillus</taxon>
    </lineage>
</organism>
<evidence type="ECO:0000259" key="15">
    <source>
        <dbReference type="Pfam" id="PF02875"/>
    </source>
</evidence>
<dbReference type="SUPFAM" id="SSF63418">
    <property type="entry name" value="MurE/MurF N-terminal domain"/>
    <property type="match status" value="1"/>
</dbReference>
<feature type="binding site" evidence="12">
    <location>
        <position position="190"/>
    </location>
    <ligand>
        <name>UDP-N-acetyl-alpha-D-muramoyl-L-alanyl-D-glutamate</name>
        <dbReference type="ChEBI" id="CHEBI:83900"/>
    </ligand>
</feature>
<evidence type="ECO:0000256" key="5">
    <source>
        <dbReference type="ARBA" id="ARBA00022618"/>
    </source>
</evidence>
<keyword evidence="4 12" id="KW-0436">Ligase</keyword>
<keyword evidence="7 12" id="KW-0067">ATP-binding</keyword>
<comment type="similarity">
    <text evidence="2 12">Belongs to the MurCDEF family. MurE subfamily.</text>
</comment>
<evidence type="ECO:0000256" key="7">
    <source>
        <dbReference type="ARBA" id="ARBA00022840"/>
    </source>
</evidence>
<evidence type="ECO:0000256" key="3">
    <source>
        <dbReference type="ARBA" id="ARBA00022490"/>
    </source>
</evidence>
<dbReference type="HAMAP" id="MF_00208">
    <property type="entry name" value="MurE"/>
    <property type="match status" value="1"/>
</dbReference>
<dbReference type="InterPro" id="IPR005761">
    <property type="entry name" value="UDP-N-AcMur-Glu-dNH2Pim_ligase"/>
</dbReference>
<evidence type="ECO:0000256" key="12">
    <source>
        <dbReference type="HAMAP-Rule" id="MF_00208"/>
    </source>
</evidence>
<dbReference type="SUPFAM" id="SSF53623">
    <property type="entry name" value="MurD-like peptide ligases, catalytic domain"/>
    <property type="match status" value="1"/>
</dbReference>
<feature type="binding site" evidence="12">
    <location>
        <position position="32"/>
    </location>
    <ligand>
        <name>UDP-N-acetyl-alpha-D-muramoyl-L-alanyl-D-glutamate</name>
        <dbReference type="ChEBI" id="CHEBI:83900"/>
    </ligand>
</feature>
<evidence type="ECO:0000256" key="1">
    <source>
        <dbReference type="ARBA" id="ARBA00004752"/>
    </source>
</evidence>
<evidence type="ECO:0000256" key="6">
    <source>
        <dbReference type="ARBA" id="ARBA00022741"/>
    </source>
</evidence>
<feature type="modified residue" description="N6-carboxylysine" evidence="12">
    <location>
        <position position="230"/>
    </location>
</feature>
<feature type="domain" description="Mur ligase central" evidence="16">
    <location>
        <begin position="116"/>
        <end position="319"/>
    </location>
</feature>
<dbReference type="Pfam" id="PF01225">
    <property type="entry name" value="Mur_ligase"/>
    <property type="match status" value="1"/>
</dbReference>
<feature type="binding site" evidence="12">
    <location>
        <position position="198"/>
    </location>
    <ligand>
        <name>UDP-N-acetyl-alpha-D-muramoyl-L-alanyl-D-glutamate</name>
        <dbReference type="ChEBI" id="CHEBI:83900"/>
    </ligand>
</feature>
<comment type="function">
    <text evidence="12">Catalyzes the addition of an amino acid to the nucleotide precursor UDP-N-acetylmuramoyl-L-alanyl-D-glutamate (UMAG) in the biosynthesis of bacterial cell-wall peptidoglycan.</text>
</comment>
<comment type="caution">
    <text evidence="12">Lacks conserved residue(s) required for the propagation of feature annotation.</text>
</comment>
<dbReference type="InterPro" id="IPR004101">
    <property type="entry name" value="Mur_ligase_C"/>
</dbReference>
<keyword evidence="9 12" id="KW-0573">Peptidoglycan synthesis</keyword>
<feature type="domain" description="Mur ligase N-terminal catalytic" evidence="14">
    <location>
        <begin position="27"/>
        <end position="75"/>
    </location>
</feature>
<dbReference type="PANTHER" id="PTHR23135">
    <property type="entry name" value="MUR LIGASE FAMILY MEMBER"/>
    <property type="match status" value="1"/>
</dbReference>
<dbReference type="EMBL" id="CP095074">
    <property type="protein sequence ID" value="UOQ91603.1"/>
    <property type="molecule type" value="Genomic_DNA"/>
</dbReference>
<keyword evidence="12" id="KW-0460">Magnesium</keyword>
<keyword evidence="10 12" id="KW-0131">Cell cycle</keyword>